<dbReference type="Proteomes" id="UP001209694">
    <property type="component" value="Unassembled WGS sequence"/>
</dbReference>
<dbReference type="GeneID" id="93342054"/>
<evidence type="ECO:0000313" key="4">
    <source>
        <dbReference type="Proteomes" id="UP001209694"/>
    </source>
</evidence>
<gene>
    <name evidence="2" type="ORF">EHQ60_03810</name>
    <name evidence="1" type="ORF">ND810_13180</name>
</gene>
<dbReference type="Proteomes" id="UP000297352">
    <property type="component" value="Unassembled WGS sequence"/>
</dbReference>
<sequence length="79" mass="9106">MKSPKIITIGIKELAHQKVILAAWYNFLKENFDAKKVSADEFTLFLQAHVMYDLDKDQIELMLSGSEPLLEEFKKSIFG</sequence>
<evidence type="ECO:0000313" key="3">
    <source>
        <dbReference type="Proteomes" id="UP000297352"/>
    </source>
</evidence>
<name>A0A2N0AVI1_9LEPT</name>
<evidence type="ECO:0000313" key="1">
    <source>
        <dbReference type="EMBL" id="MCW7516116.1"/>
    </source>
</evidence>
<accession>A0A2N0AVI1</accession>
<reference evidence="2" key="2">
    <citation type="journal article" date="2019" name="PLoS Negl. Trop. Dis.">
        <title>Revisiting the worldwide diversity of Leptospira species in the environment.</title>
        <authorList>
            <person name="Vincent A.T."/>
            <person name="Schiettekatte O."/>
            <person name="Bourhy P."/>
            <person name="Veyrier F.J."/>
            <person name="Picardeau M."/>
        </authorList>
    </citation>
    <scope>NUCLEOTIDE SEQUENCE</scope>
    <source>
        <strain evidence="2">201702449</strain>
    </source>
</reference>
<protein>
    <submittedName>
        <fullName evidence="1">Uncharacterized protein</fullName>
    </submittedName>
</protein>
<organism evidence="1 4">
    <name type="scientific">Leptospira levettii</name>
    <dbReference type="NCBI Taxonomy" id="2023178"/>
    <lineage>
        <taxon>Bacteria</taxon>
        <taxon>Pseudomonadati</taxon>
        <taxon>Spirochaetota</taxon>
        <taxon>Spirochaetia</taxon>
        <taxon>Leptospirales</taxon>
        <taxon>Leptospiraceae</taxon>
        <taxon>Leptospira</taxon>
    </lineage>
</organism>
<keyword evidence="3" id="KW-1185">Reference proteome</keyword>
<proteinExistence type="predicted"/>
<comment type="caution">
    <text evidence="1">The sequence shown here is derived from an EMBL/GenBank/DDBJ whole genome shotgun (WGS) entry which is preliminary data.</text>
</comment>
<reference evidence="1" key="3">
    <citation type="submission" date="2022-06" db="EMBL/GenBank/DDBJ databases">
        <title>Leptospira isolates from biofilms formed at urban environments.</title>
        <authorList>
            <person name="Ribeiro P.S."/>
            <person name="Sousa T."/>
            <person name="Carvalho N."/>
            <person name="Aburjaile F."/>
            <person name="Neves F."/>
            <person name="Oliveira D."/>
            <person name="Blanco L."/>
            <person name="Lima J."/>
            <person name="Costa F."/>
            <person name="Brenig B."/>
            <person name="Soares S."/>
            <person name="Ramos R."/>
            <person name="Goes-Neto A."/>
            <person name="Matiuzzi M."/>
            <person name="Azevedo V."/>
            <person name="Ristow P."/>
        </authorList>
    </citation>
    <scope>NUCLEOTIDE SEQUENCE</scope>
    <source>
        <strain evidence="1">VSF7</strain>
    </source>
</reference>
<dbReference type="RefSeq" id="WP_100718990.1">
    <property type="nucleotide sequence ID" value="NZ_JAIZBN010000003.1"/>
</dbReference>
<reference evidence="2" key="1">
    <citation type="submission" date="2018-10" db="EMBL/GenBank/DDBJ databases">
        <authorList>
            <person name="Vincent A.T."/>
            <person name="Schiettekatte O."/>
            <person name="Bourhy P."/>
            <person name="Veyrier F.J."/>
            <person name="Picardeau M."/>
        </authorList>
    </citation>
    <scope>NUCLEOTIDE SEQUENCE</scope>
    <source>
        <strain evidence="2">201702449</strain>
    </source>
</reference>
<evidence type="ECO:0000313" key="2">
    <source>
        <dbReference type="EMBL" id="TGL73763.1"/>
    </source>
</evidence>
<dbReference type="EMBL" id="RQGI01000010">
    <property type="protein sequence ID" value="TGL73763.1"/>
    <property type="molecule type" value="Genomic_DNA"/>
</dbReference>
<dbReference type="EMBL" id="JAMQQD010000004">
    <property type="protein sequence ID" value="MCW7516116.1"/>
    <property type="molecule type" value="Genomic_DNA"/>
</dbReference>
<dbReference type="AlphaFoldDB" id="A0A2N0AVI1"/>